<organism evidence="3 4">
    <name type="scientific">Massilia hydrophila</name>
    <dbReference type="NCBI Taxonomy" id="3044279"/>
    <lineage>
        <taxon>Bacteria</taxon>
        <taxon>Pseudomonadati</taxon>
        <taxon>Pseudomonadota</taxon>
        <taxon>Betaproteobacteria</taxon>
        <taxon>Burkholderiales</taxon>
        <taxon>Oxalobacteraceae</taxon>
        <taxon>Telluria group</taxon>
        <taxon>Massilia</taxon>
    </lineage>
</organism>
<keyword evidence="1" id="KW-0732">Signal</keyword>
<feature type="chain" id="PRO_5046545037" evidence="1">
    <location>
        <begin position="27"/>
        <end position="179"/>
    </location>
</feature>
<keyword evidence="4" id="KW-1185">Reference proteome</keyword>
<evidence type="ECO:0000259" key="2">
    <source>
        <dbReference type="Pfam" id="PF07589"/>
    </source>
</evidence>
<feature type="domain" description="Ice-binding protein C-terminal" evidence="2">
    <location>
        <begin position="153"/>
        <end position="176"/>
    </location>
</feature>
<proteinExistence type="predicted"/>
<accession>A0ABS7Y684</accession>
<name>A0ABS7Y684_9BURK</name>
<evidence type="ECO:0000313" key="3">
    <source>
        <dbReference type="EMBL" id="MCA1854481.1"/>
    </source>
</evidence>
<reference evidence="3 4" key="1">
    <citation type="submission" date="2021-07" db="EMBL/GenBank/DDBJ databases">
        <title>Characterization of Violacein-producing bacteria and related species.</title>
        <authorList>
            <person name="Wilson H.S."/>
            <person name="De Leon M.E."/>
        </authorList>
    </citation>
    <scope>NUCLEOTIDE SEQUENCE [LARGE SCALE GENOMIC DNA]</scope>
    <source>
        <strain evidence="3 4">HSC-2F05</strain>
    </source>
</reference>
<gene>
    <name evidence="3" type="ORF">LE190_00870</name>
</gene>
<comment type="caution">
    <text evidence="3">The sequence shown here is derived from an EMBL/GenBank/DDBJ whole genome shotgun (WGS) entry which is preliminary data.</text>
</comment>
<dbReference type="EMBL" id="JAHYBX010000001">
    <property type="protein sequence ID" value="MCA1854481.1"/>
    <property type="molecule type" value="Genomic_DNA"/>
</dbReference>
<dbReference type="RefSeq" id="WP_225236954.1">
    <property type="nucleotide sequence ID" value="NZ_JAHYBX010000001.1"/>
</dbReference>
<dbReference type="Pfam" id="PF07589">
    <property type="entry name" value="PEP-CTERM"/>
    <property type="match status" value="1"/>
</dbReference>
<evidence type="ECO:0000313" key="4">
    <source>
        <dbReference type="Proteomes" id="UP001198602"/>
    </source>
</evidence>
<dbReference type="InterPro" id="IPR013424">
    <property type="entry name" value="Ice-binding_C"/>
</dbReference>
<dbReference type="NCBIfam" id="TIGR02595">
    <property type="entry name" value="PEP_CTERM"/>
    <property type="match status" value="1"/>
</dbReference>
<dbReference type="Proteomes" id="UP001198602">
    <property type="component" value="Unassembled WGS sequence"/>
</dbReference>
<feature type="signal peptide" evidence="1">
    <location>
        <begin position="1"/>
        <end position="26"/>
    </location>
</feature>
<protein>
    <submittedName>
        <fullName evidence="3">PEP-CTERM sorting domain-containing protein</fullName>
    </submittedName>
</protein>
<evidence type="ECO:0000256" key="1">
    <source>
        <dbReference type="SAM" id="SignalP"/>
    </source>
</evidence>
<sequence>MNKTLFKLLGASLFAVATTMAGTASAKTMLGQAPDPSLIVKAGGFEWVYAGPCAGTGNTCGAVVLHHDFAFASEEQWNASFTSLEALRTAFTSNGQTLCASTYFNTVYDHCDLGDMTAGYVWHSPLAPSESHRNDAASETFLVRVTQTPPPGDVPEPASLALLGLGMAGIAAARRKQSR</sequence>